<evidence type="ECO:0000313" key="2">
    <source>
        <dbReference type="Proteomes" id="UP000594262"/>
    </source>
</evidence>
<name>A0A7M5U225_9CNID</name>
<dbReference type="AlphaFoldDB" id="A0A7M5U225"/>
<keyword evidence="2" id="KW-1185">Reference proteome</keyword>
<accession>A0A7M5U225</accession>
<reference evidence="1" key="1">
    <citation type="submission" date="2021-01" db="UniProtKB">
        <authorList>
            <consortium name="EnsemblMetazoa"/>
        </authorList>
    </citation>
    <scope>IDENTIFICATION</scope>
</reference>
<sequence>MLYSIDLFVKNICQPEISDNSFSIDFFVESVNNQSAQQADKVCFIDLFVENVNQSAQADKVYIFAVYLFSDQALLFTHTVGDQCFLNHQHTVWHFQEKKKKKKNIASKNFKNP</sequence>
<evidence type="ECO:0000313" key="1">
    <source>
        <dbReference type="EnsemblMetazoa" id="CLYHEMP005115.1"/>
    </source>
</evidence>
<dbReference type="Proteomes" id="UP000594262">
    <property type="component" value="Unplaced"/>
</dbReference>
<protein>
    <submittedName>
        <fullName evidence="1">Uncharacterized protein</fullName>
    </submittedName>
</protein>
<proteinExistence type="predicted"/>
<dbReference type="EnsemblMetazoa" id="CLYHEMT005115.1">
    <property type="protein sequence ID" value="CLYHEMP005115.1"/>
    <property type="gene ID" value="CLYHEMG005115"/>
</dbReference>
<organism evidence="1 2">
    <name type="scientific">Clytia hemisphaerica</name>
    <dbReference type="NCBI Taxonomy" id="252671"/>
    <lineage>
        <taxon>Eukaryota</taxon>
        <taxon>Metazoa</taxon>
        <taxon>Cnidaria</taxon>
        <taxon>Hydrozoa</taxon>
        <taxon>Hydroidolina</taxon>
        <taxon>Leptothecata</taxon>
        <taxon>Obeliida</taxon>
        <taxon>Clytiidae</taxon>
        <taxon>Clytia</taxon>
    </lineage>
</organism>